<evidence type="ECO:0000256" key="6">
    <source>
        <dbReference type="ARBA" id="ARBA00023204"/>
    </source>
</evidence>
<evidence type="ECO:0000256" key="5">
    <source>
        <dbReference type="ARBA" id="ARBA00022801"/>
    </source>
</evidence>
<comment type="catalytic activity">
    <reaction evidence="1">
        <text>Hydrolysis of alkylated DNA, releasing 3-methyladenine, 3-methylguanine, 7-methylguanine and 7-methyladenine.</text>
        <dbReference type="EC" id="3.2.2.21"/>
    </reaction>
</comment>
<dbReference type="InterPro" id="IPR011257">
    <property type="entry name" value="DNA_glycosylase"/>
</dbReference>
<dbReference type="Pfam" id="PF07934">
    <property type="entry name" value="OGG_N"/>
    <property type="match status" value="1"/>
</dbReference>
<dbReference type="InterPro" id="IPR037046">
    <property type="entry name" value="AlkA_N_sf"/>
</dbReference>
<dbReference type="FunFam" id="1.10.340.30:FF:000004">
    <property type="entry name" value="DNA-3-methyladenine glycosylase II"/>
    <property type="match status" value="1"/>
</dbReference>
<evidence type="ECO:0000256" key="4">
    <source>
        <dbReference type="ARBA" id="ARBA00022763"/>
    </source>
</evidence>
<dbReference type="Pfam" id="PF00730">
    <property type="entry name" value="HhH-GPD"/>
    <property type="match status" value="1"/>
</dbReference>
<evidence type="ECO:0000256" key="3">
    <source>
        <dbReference type="ARBA" id="ARBA00012000"/>
    </source>
</evidence>
<keyword evidence="5" id="KW-0378">Hydrolase</keyword>
<dbReference type="Gene3D" id="3.30.310.20">
    <property type="entry name" value="DNA-3-methyladenine glycosylase AlkA, N-terminal domain"/>
    <property type="match status" value="1"/>
</dbReference>
<name>A0A365L7C4_9BACL</name>
<evidence type="ECO:0000259" key="7">
    <source>
        <dbReference type="SMART" id="SM00478"/>
    </source>
</evidence>
<comment type="similarity">
    <text evidence="2">Belongs to the alkylbase DNA glycosidase AlkA family.</text>
</comment>
<dbReference type="Proteomes" id="UP000251002">
    <property type="component" value="Unassembled WGS sequence"/>
</dbReference>
<organism evidence="8 9">
    <name type="scientific">Planococcus halotolerans</name>
    <dbReference type="NCBI Taxonomy" id="2233542"/>
    <lineage>
        <taxon>Bacteria</taxon>
        <taxon>Bacillati</taxon>
        <taxon>Bacillota</taxon>
        <taxon>Bacilli</taxon>
        <taxon>Bacillales</taxon>
        <taxon>Caryophanaceae</taxon>
        <taxon>Planococcus</taxon>
    </lineage>
</organism>
<feature type="domain" description="HhH-GPD" evidence="7">
    <location>
        <begin position="136"/>
        <end position="301"/>
    </location>
</feature>
<keyword evidence="6" id="KW-0234">DNA repair</keyword>
<dbReference type="PANTHER" id="PTHR43003:SF12">
    <property type="entry name" value="DNA-3-METHYLADENINE GLYCOSYLASE"/>
    <property type="match status" value="1"/>
</dbReference>
<dbReference type="EC" id="3.2.2.21" evidence="3"/>
<dbReference type="GO" id="GO:0006289">
    <property type="term" value="P:nucleotide-excision repair"/>
    <property type="evidence" value="ECO:0007669"/>
    <property type="project" value="InterPro"/>
</dbReference>
<dbReference type="InterPro" id="IPR012904">
    <property type="entry name" value="OGG_N"/>
</dbReference>
<dbReference type="GO" id="GO:0006285">
    <property type="term" value="P:base-excision repair, AP site formation"/>
    <property type="evidence" value="ECO:0007669"/>
    <property type="project" value="TreeGrafter"/>
</dbReference>
<sequence length="302" mass="34546">MIPNTNSSYVRVPTPVEFSFEESLVFLNRSLQENLHRIQNDRIIKLLDHQGELILIGVTHAEQHLRVEFLNGKPSEAGQRTAADYVWEWFDLKTDLAPFYEMAAGDPVLQPIVKRHFGLRVLGFPDLFEAMAWAITGQQINLTFAYTLKKRFVEAYGKSIVYENEIYWTFPSCDEIAALAVSDLTPMQYSARKAEYIIGIATEMAKGNLVKENFINGKDAQTVEKELVAIRGIGPWSANYVMMKCLGFTSAFPIADVGLHNALKYQLEMEKKPSIAEIESYAENWKGWEAYATFYLWRSLYE</sequence>
<dbReference type="PANTHER" id="PTHR43003">
    <property type="entry name" value="DNA-3-METHYLADENINE GLYCOSYLASE"/>
    <property type="match status" value="1"/>
</dbReference>
<dbReference type="GO" id="GO:0005737">
    <property type="term" value="C:cytoplasm"/>
    <property type="evidence" value="ECO:0007669"/>
    <property type="project" value="TreeGrafter"/>
</dbReference>
<keyword evidence="9" id="KW-1185">Reference proteome</keyword>
<evidence type="ECO:0000313" key="9">
    <source>
        <dbReference type="Proteomes" id="UP000251002"/>
    </source>
</evidence>
<reference evidence="8 9" key="1">
    <citation type="submission" date="2018-06" db="EMBL/GenBank/DDBJ databases">
        <title>The draft genome sequences of strains SCU63 and S1.</title>
        <authorList>
            <person name="Gan L."/>
        </authorList>
    </citation>
    <scope>NUCLEOTIDE SEQUENCE [LARGE SCALE GENOMIC DNA]</scope>
    <source>
        <strain evidence="8 9">SCU63</strain>
    </source>
</reference>
<dbReference type="InterPro" id="IPR023170">
    <property type="entry name" value="HhH_base_excis_C"/>
</dbReference>
<dbReference type="GO" id="GO:0008534">
    <property type="term" value="F:oxidized purine nucleobase lesion DNA N-glycosylase activity"/>
    <property type="evidence" value="ECO:0007669"/>
    <property type="project" value="InterPro"/>
</dbReference>
<dbReference type="AlphaFoldDB" id="A0A365L7C4"/>
<dbReference type="GO" id="GO:0008725">
    <property type="term" value="F:DNA-3-methyladenine glycosylase activity"/>
    <property type="evidence" value="ECO:0007669"/>
    <property type="project" value="TreeGrafter"/>
</dbReference>
<protein>
    <recommendedName>
        <fullName evidence="3">DNA-3-methyladenine glycosylase II</fullName>
        <ecNumber evidence="3">3.2.2.21</ecNumber>
    </recommendedName>
</protein>
<accession>A0A365L7C4</accession>
<dbReference type="SMART" id="SM00478">
    <property type="entry name" value="ENDO3c"/>
    <property type="match status" value="1"/>
</dbReference>
<evidence type="ECO:0000256" key="2">
    <source>
        <dbReference type="ARBA" id="ARBA00010817"/>
    </source>
</evidence>
<dbReference type="InterPro" id="IPR051912">
    <property type="entry name" value="Alkylbase_DNA_Glycosylase/TA"/>
</dbReference>
<dbReference type="InterPro" id="IPR003265">
    <property type="entry name" value="HhH-GPD_domain"/>
</dbReference>
<dbReference type="Gene3D" id="1.10.1670.10">
    <property type="entry name" value="Helix-hairpin-Helix base-excision DNA repair enzymes (C-terminal)"/>
    <property type="match status" value="1"/>
</dbReference>
<dbReference type="GO" id="GO:0032993">
    <property type="term" value="C:protein-DNA complex"/>
    <property type="evidence" value="ECO:0007669"/>
    <property type="project" value="TreeGrafter"/>
</dbReference>
<dbReference type="GO" id="GO:0032131">
    <property type="term" value="F:alkylated DNA binding"/>
    <property type="evidence" value="ECO:0007669"/>
    <property type="project" value="TreeGrafter"/>
</dbReference>
<keyword evidence="4" id="KW-0227">DNA damage</keyword>
<dbReference type="GO" id="GO:0043916">
    <property type="term" value="F:DNA-7-methylguanine glycosylase activity"/>
    <property type="evidence" value="ECO:0007669"/>
    <property type="project" value="TreeGrafter"/>
</dbReference>
<dbReference type="GO" id="GO:0006307">
    <property type="term" value="P:DNA alkylation repair"/>
    <property type="evidence" value="ECO:0007669"/>
    <property type="project" value="TreeGrafter"/>
</dbReference>
<dbReference type="RefSeq" id="WP_112221710.1">
    <property type="nucleotide sequence ID" value="NZ_CP196859.1"/>
</dbReference>
<comment type="caution">
    <text evidence="8">The sequence shown here is derived from an EMBL/GenBank/DDBJ whole genome shotgun (WGS) entry which is preliminary data.</text>
</comment>
<proteinExistence type="inferred from homology"/>
<dbReference type="EMBL" id="QLZR01000001">
    <property type="protein sequence ID" value="RAZ81285.1"/>
    <property type="molecule type" value="Genomic_DNA"/>
</dbReference>
<dbReference type="Gene3D" id="1.10.340.30">
    <property type="entry name" value="Hypothetical protein, domain 2"/>
    <property type="match status" value="1"/>
</dbReference>
<evidence type="ECO:0000313" key="8">
    <source>
        <dbReference type="EMBL" id="RAZ81285.1"/>
    </source>
</evidence>
<gene>
    <name evidence="8" type="ORF">DP120_03085</name>
</gene>
<dbReference type="CDD" id="cd00056">
    <property type="entry name" value="ENDO3c"/>
    <property type="match status" value="1"/>
</dbReference>
<dbReference type="SUPFAM" id="SSF48150">
    <property type="entry name" value="DNA-glycosylase"/>
    <property type="match status" value="1"/>
</dbReference>
<evidence type="ECO:0000256" key="1">
    <source>
        <dbReference type="ARBA" id="ARBA00000086"/>
    </source>
</evidence>